<evidence type="ECO:0000313" key="4">
    <source>
        <dbReference type="EMBL" id="AKF06004.1"/>
    </source>
</evidence>
<feature type="coiled-coil region" evidence="1">
    <location>
        <begin position="223"/>
        <end position="273"/>
    </location>
</feature>
<dbReference type="KEGG" id="samy:DB32_003153"/>
<dbReference type="EMBL" id="CP011125">
    <property type="protein sequence ID" value="AKF06004.1"/>
    <property type="molecule type" value="Genomic_DNA"/>
</dbReference>
<evidence type="ECO:0000313" key="5">
    <source>
        <dbReference type="Proteomes" id="UP000034883"/>
    </source>
</evidence>
<dbReference type="Pfam" id="PF14257">
    <property type="entry name" value="DUF4349"/>
    <property type="match status" value="1"/>
</dbReference>
<evidence type="ECO:0000259" key="3">
    <source>
        <dbReference type="Pfam" id="PF14257"/>
    </source>
</evidence>
<evidence type="ECO:0000256" key="2">
    <source>
        <dbReference type="SAM" id="MobiDB-lite"/>
    </source>
</evidence>
<keyword evidence="5" id="KW-1185">Reference proteome</keyword>
<dbReference type="STRING" id="927083.DB32_003153"/>
<feature type="compositionally biased region" description="Low complexity" evidence="2">
    <location>
        <begin position="47"/>
        <end position="59"/>
    </location>
</feature>
<proteinExistence type="predicted"/>
<dbReference type="InterPro" id="IPR025645">
    <property type="entry name" value="DUF4349"/>
</dbReference>
<dbReference type="Proteomes" id="UP000034883">
    <property type="component" value="Chromosome"/>
</dbReference>
<feature type="region of interest" description="Disordered" evidence="2">
    <location>
        <begin position="1"/>
        <end position="32"/>
    </location>
</feature>
<evidence type="ECO:0000256" key="1">
    <source>
        <dbReference type="SAM" id="Coils"/>
    </source>
</evidence>
<organism evidence="4 5">
    <name type="scientific">Sandaracinus amylolyticus</name>
    <dbReference type="NCBI Taxonomy" id="927083"/>
    <lineage>
        <taxon>Bacteria</taxon>
        <taxon>Pseudomonadati</taxon>
        <taxon>Myxococcota</taxon>
        <taxon>Polyangia</taxon>
        <taxon>Polyangiales</taxon>
        <taxon>Sandaracinaceae</taxon>
        <taxon>Sandaracinus</taxon>
    </lineage>
</organism>
<dbReference type="AlphaFoldDB" id="A0A0F6SEY5"/>
<accession>A0A0F6SEY5</accession>
<feature type="compositionally biased region" description="Low complexity" evidence="2">
    <location>
        <begin position="73"/>
        <end position="87"/>
    </location>
</feature>
<protein>
    <recommendedName>
        <fullName evidence="3">DUF4349 domain-containing protein</fullName>
    </recommendedName>
</protein>
<sequence length="316" mass="34408">MGAGCGAPSRGYASSADTTATTYGSGGGVGYDDVWRERSAASFDAYGSTDSSGASVASSDEGEPEERSIEVHAQSATARRAPAAQPSSDHVAAARTEERPMIAQAAPRPTPPTASTTPREQAQAQAAQTATDAVDTSGPLLIYTAVMHLAVYEVAESQERIVAAARELGGFVFTQADDRLVVRVPAPRFHALIEHVEQAGDVEHREVQAQDVSEEFHDVDIRIRNLEAMRRRVETLLAQAQTVEDALQVEQQLQRITEELERLRGRQRFLADRIAFSTITVLFRSRPRELVGQPDIFQLPFAWLDQLGLATLLDLR</sequence>
<feature type="compositionally biased region" description="Low complexity" evidence="2">
    <location>
        <begin position="11"/>
        <end position="23"/>
    </location>
</feature>
<name>A0A0F6SEY5_9BACT</name>
<feature type="region of interest" description="Disordered" evidence="2">
    <location>
        <begin position="44"/>
        <end position="131"/>
    </location>
</feature>
<feature type="compositionally biased region" description="Low complexity" evidence="2">
    <location>
        <begin position="103"/>
        <end position="131"/>
    </location>
</feature>
<reference evidence="4 5" key="1">
    <citation type="submission" date="2015-03" db="EMBL/GenBank/DDBJ databases">
        <title>Genome assembly of Sandaracinus amylolyticus DSM 53668.</title>
        <authorList>
            <person name="Sharma G."/>
            <person name="Subramanian S."/>
        </authorList>
    </citation>
    <scope>NUCLEOTIDE SEQUENCE [LARGE SCALE GENOMIC DNA]</scope>
    <source>
        <strain evidence="4 5">DSM 53668</strain>
    </source>
</reference>
<feature type="domain" description="DUF4349" evidence="3">
    <location>
        <begin position="141"/>
        <end position="287"/>
    </location>
</feature>
<gene>
    <name evidence="4" type="ORF">DB32_003153</name>
</gene>
<keyword evidence="1" id="KW-0175">Coiled coil</keyword>